<dbReference type="InterPro" id="IPR027417">
    <property type="entry name" value="P-loop_NTPase"/>
</dbReference>
<dbReference type="GO" id="GO:0005886">
    <property type="term" value="C:plasma membrane"/>
    <property type="evidence" value="ECO:0007669"/>
    <property type="project" value="TreeGrafter"/>
</dbReference>
<dbReference type="PROSITE" id="PS51456">
    <property type="entry name" value="MYOSIN_MOTOR"/>
    <property type="match status" value="1"/>
</dbReference>
<dbReference type="GO" id="GO:0051015">
    <property type="term" value="F:actin filament binding"/>
    <property type="evidence" value="ECO:0007669"/>
    <property type="project" value="TreeGrafter"/>
</dbReference>
<dbReference type="SMART" id="SM00242">
    <property type="entry name" value="MYSc"/>
    <property type="match status" value="1"/>
</dbReference>
<evidence type="ECO:0000256" key="2">
    <source>
        <dbReference type="ARBA" id="ARBA00022840"/>
    </source>
</evidence>
<dbReference type="GO" id="GO:0007015">
    <property type="term" value="P:actin filament organization"/>
    <property type="evidence" value="ECO:0007669"/>
    <property type="project" value="TreeGrafter"/>
</dbReference>
<keyword evidence="2" id="KW-0067">ATP-binding</keyword>
<organism evidence="6">
    <name type="scientific">Gongylonema pulchrum</name>
    <dbReference type="NCBI Taxonomy" id="637853"/>
    <lineage>
        <taxon>Eukaryota</taxon>
        <taxon>Metazoa</taxon>
        <taxon>Ecdysozoa</taxon>
        <taxon>Nematoda</taxon>
        <taxon>Chromadorea</taxon>
        <taxon>Rhabditida</taxon>
        <taxon>Spirurina</taxon>
        <taxon>Spiruromorpha</taxon>
        <taxon>Spiruroidea</taxon>
        <taxon>Gongylonematidae</taxon>
        <taxon>Gongylonema</taxon>
    </lineage>
</organism>
<evidence type="ECO:0000256" key="4">
    <source>
        <dbReference type="PROSITE-ProRule" id="PRU00782"/>
    </source>
</evidence>
<evidence type="ECO:0000256" key="1">
    <source>
        <dbReference type="ARBA" id="ARBA00022741"/>
    </source>
</evidence>
<dbReference type="GO" id="GO:0016459">
    <property type="term" value="C:myosin complex"/>
    <property type="evidence" value="ECO:0007669"/>
    <property type="project" value="UniProtKB-KW"/>
</dbReference>
<dbReference type="SUPFAM" id="SSF52540">
    <property type="entry name" value="P-loop containing nucleoside triphosphate hydrolases"/>
    <property type="match status" value="1"/>
</dbReference>
<name>A0A183EBN9_9BILA</name>
<dbReference type="PANTHER" id="PTHR13140">
    <property type="entry name" value="MYOSIN"/>
    <property type="match status" value="1"/>
</dbReference>
<comment type="similarity">
    <text evidence="4">Belongs to the TRAFAC class myosin-kinesin ATPase superfamily. Myosin family.</text>
</comment>
<dbReference type="Pfam" id="PF00063">
    <property type="entry name" value="Myosin_head"/>
    <property type="match status" value="1"/>
</dbReference>
<comment type="caution">
    <text evidence="4">Lacks conserved residue(s) required for the propagation of feature annotation.</text>
</comment>
<dbReference type="GO" id="GO:0030139">
    <property type="term" value="C:endocytic vesicle"/>
    <property type="evidence" value="ECO:0007669"/>
    <property type="project" value="TreeGrafter"/>
</dbReference>
<dbReference type="InterPro" id="IPR001609">
    <property type="entry name" value="Myosin_head_motor_dom-like"/>
</dbReference>
<feature type="domain" description="Myosin motor" evidence="5">
    <location>
        <begin position="1"/>
        <end position="189"/>
    </location>
</feature>
<evidence type="ECO:0000256" key="3">
    <source>
        <dbReference type="ARBA" id="ARBA00023203"/>
    </source>
</evidence>
<dbReference type="PANTHER" id="PTHR13140:SF745">
    <property type="entry name" value="UNCONVENTIONAL MYOSIN-VI"/>
    <property type="match status" value="1"/>
</dbReference>
<dbReference type="GO" id="GO:0030048">
    <property type="term" value="P:actin filament-based movement"/>
    <property type="evidence" value="ECO:0007669"/>
    <property type="project" value="TreeGrafter"/>
</dbReference>
<proteinExistence type="inferred from homology"/>
<accession>A0A183EBN9</accession>
<evidence type="ECO:0000313" key="6">
    <source>
        <dbReference type="WBParaSite" id="GPUH_0001840501-mRNA-1"/>
    </source>
</evidence>
<dbReference type="AlphaFoldDB" id="A0A183EBN9"/>
<keyword evidence="4" id="KW-0505">Motor protein</keyword>
<reference evidence="6" key="1">
    <citation type="submission" date="2016-06" db="UniProtKB">
        <authorList>
            <consortium name="WormBaseParasite"/>
        </authorList>
    </citation>
    <scope>IDENTIFICATION</scope>
</reference>
<sequence>LQNFFNDRILKHEQQLYANEGLNVPRIQYSDNEDCIDLFERKVEGLLDLLDEEARLPKPSPQHFTASAHQQLKNHFRLTTPRKSKLREHRDMRDDEGLLIRHFAGSVCYQTALFLEKNNDALHASLEMLMDCSNSAFVRNLFSANSNDRSLNNNRKKSLSNKLAFASVSNKFRNQLNELLKKLELTVWF</sequence>
<dbReference type="GO" id="GO:0000146">
    <property type="term" value="F:microfilament motor activity"/>
    <property type="evidence" value="ECO:0007669"/>
    <property type="project" value="TreeGrafter"/>
</dbReference>
<keyword evidence="1" id="KW-0547">Nucleotide-binding</keyword>
<dbReference type="Gene3D" id="1.20.58.530">
    <property type="match status" value="1"/>
</dbReference>
<keyword evidence="3 4" id="KW-0009">Actin-binding</keyword>
<keyword evidence="4" id="KW-0518">Myosin</keyword>
<evidence type="ECO:0000259" key="5">
    <source>
        <dbReference type="PROSITE" id="PS51456"/>
    </source>
</evidence>
<dbReference type="WBParaSite" id="GPUH_0001840501-mRNA-1">
    <property type="protein sequence ID" value="GPUH_0001840501-mRNA-1"/>
    <property type="gene ID" value="GPUH_0001840501"/>
</dbReference>
<protein>
    <submittedName>
        <fullName evidence="6">Myosin motor domain-containing protein</fullName>
    </submittedName>
</protein>
<dbReference type="GO" id="GO:0005524">
    <property type="term" value="F:ATP binding"/>
    <property type="evidence" value="ECO:0007669"/>
    <property type="project" value="UniProtKB-KW"/>
</dbReference>